<feature type="compositionally biased region" description="Low complexity" evidence="1">
    <location>
        <begin position="28"/>
        <end position="41"/>
    </location>
</feature>
<dbReference type="AlphaFoldDB" id="A0AAW1TJ01"/>
<accession>A0AAW1TJ01</accession>
<evidence type="ECO:0000313" key="3">
    <source>
        <dbReference type="Proteomes" id="UP001431783"/>
    </source>
</evidence>
<gene>
    <name evidence="2" type="ORF">WA026_003120</name>
</gene>
<comment type="caution">
    <text evidence="2">The sequence shown here is derived from an EMBL/GenBank/DDBJ whole genome shotgun (WGS) entry which is preliminary data.</text>
</comment>
<protein>
    <submittedName>
        <fullName evidence="2">Uncharacterized protein</fullName>
    </submittedName>
</protein>
<dbReference type="EMBL" id="JARQZJ010000001">
    <property type="protein sequence ID" value="KAK9869363.1"/>
    <property type="molecule type" value="Genomic_DNA"/>
</dbReference>
<evidence type="ECO:0000313" key="2">
    <source>
        <dbReference type="EMBL" id="KAK9869363.1"/>
    </source>
</evidence>
<keyword evidence="3" id="KW-1185">Reference proteome</keyword>
<evidence type="ECO:0000256" key="1">
    <source>
        <dbReference type="SAM" id="MobiDB-lite"/>
    </source>
</evidence>
<feature type="region of interest" description="Disordered" evidence="1">
    <location>
        <begin position="1"/>
        <end position="41"/>
    </location>
</feature>
<reference evidence="2 3" key="1">
    <citation type="submission" date="2023-03" db="EMBL/GenBank/DDBJ databases">
        <title>Genome insight into feeding habits of ladybird beetles.</title>
        <authorList>
            <person name="Li H.-S."/>
            <person name="Huang Y.-H."/>
            <person name="Pang H."/>
        </authorList>
    </citation>
    <scope>NUCLEOTIDE SEQUENCE [LARGE SCALE GENOMIC DNA]</scope>
    <source>
        <strain evidence="2">SYSU_2023b</strain>
        <tissue evidence="2">Whole body</tissue>
    </source>
</reference>
<proteinExistence type="predicted"/>
<feature type="compositionally biased region" description="Polar residues" evidence="1">
    <location>
        <begin position="58"/>
        <end position="68"/>
    </location>
</feature>
<feature type="compositionally biased region" description="Basic and acidic residues" evidence="1">
    <location>
        <begin position="12"/>
        <end position="22"/>
    </location>
</feature>
<name>A0AAW1TJ01_9CUCU</name>
<feature type="compositionally biased region" description="Polar residues" evidence="1">
    <location>
        <begin position="1"/>
        <end position="11"/>
    </location>
</feature>
<sequence length="78" mass="8548">MREGSKSQSAEIHNETEVDSRLDTSGTLSSSLPVSSKPLSLRDVSHDLLAIRRDLQSGIVQRGTSNGRHSSKESDERQ</sequence>
<dbReference type="Proteomes" id="UP001431783">
    <property type="component" value="Unassembled WGS sequence"/>
</dbReference>
<organism evidence="2 3">
    <name type="scientific">Henosepilachna vigintioctopunctata</name>
    <dbReference type="NCBI Taxonomy" id="420089"/>
    <lineage>
        <taxon>Eukaryota</taxon>
        <taxon>Metazoa</taxon>
        <taxon>Ecdysozoa</taxon>
        <taxon>Arthropoda</taxon>
        <taxon>Hexapoda</taxon>
        <taxon>Insecta</taxon>
        <taxon>Pterygota</taxon>
        <taxon>Neoptera</taxon>
        <taxon>Endopterygota</taxon>
        <taxon>Coleoptera</taxon>
        <taxon>Polyphaga</taxon>
        <taxon>Cucujiformia</taxon>
        <taxon>Coccinelloidea</taxon>
        <taxon>Coccinellidae</taxon>
        <taxon>Epilachninae</taxon>
        <taxon>Epilachnini</taxon>
        <taxon>Henosepilachna</taxon>
    </lineage>
</organism>
<feature type="region of interest" description="Disordered" evidence="1">
    <location>
        <begin position="55"/>
        <end position="78"/>
    </location>
</feature>